<feature type="region of interest" description="Disordered" evidence="1">
    <location>
        <begin position="400"/>
        <end position="430"/>
    </location>
</feature>
<feature type="compositionally biased region" description="Polar residues" evidence="1">
    <location>
        <begin position="38"/>
        <end position="55"/>
    </location>
</feature>
<reference evidence="2" key="1">
    <citation type="submission" date="2022-10" db="EMBL/GenBank/DDBJ databases">
        <title>Puccinia triticina Genome sequencing and assembly.</title>
        <authorList>
            <person name="Li C."/>
        </authorList>
    </citation>
    <scope>NUCLEOTIDE SEQUENCE</scope>
    <source>
        <strain evidence="2">Pt15</strain>
    </source>
</reference>
<accession>A0ABY7CV75</accession>
<name>A0ABY7CV75_9BASI</name>
<protein>
    <submittedName>
        <fullName evidence="2">Uncharacterized protein</fullName>
    </submittedName>
</protein>
<feature type="region of interest" description="Disordered" evidence="1">
    <location>
        <begin position="35"/>
        <end position="55"/>
    </location>
</feature>
<evidence type="ECO:0000313" key="2">
    <source>
        <dbReference type="EMBL" id="WAQ89179.1"/>
    </source>
</evidence>
<dbReference type="GeneID" id="77801691"/>
<gene>
    <name evidence="2" type="ORF">PtA15_10A603</name>
</gene>
<proteinExistence type="predicted"/>
<dbReference type="Proteomes" id="UP001164743">
    <property type="component" value="Chromosome 10A"/>
</dbReference>
<evidence type="ECO:0000313" key="3">
    <source>
        <dbReference type="Proteomes" id="UP001164743"/>
    </source>
</evidence>
<evidence type="ECO:0000256" key="1">
    <source>
        <dbReference type="SAM" id="MobiDB-lite"/>
    </source>
</evidence>
<dbReference type="EMBL" id="CP110430">
    <property type="protein sequence ID" value="WAQ89179.1"/>
    <property type="molecule type" value="Genomic_DNA"/>
</dbReference>
<keyword evidence="3" id="KW-1185">Reference proteome</keyword>
<sequence length="537" mass="57769">MACPIVHTSTAISQSAPSLPEALLKFKRDSRFHHPRTSAMNQNGKLTHQAGGTSNSSPIRHLSNALFRDPNKIPHGLLDQALKSQLMRSQLDLITSLQDVPTRLVVVKKARLSALRAELTVLNHSLPKGCCLGMYCNRDHCDGGDKGEEKSGGGSMEAKLGIVRVSPNESVVLNSADRAPFLIHIEVLKDHLDFDPNRRSNYEDLRKAIKGSAISANKATNSKTPNPNIYLINDSSPSFSESNVNKLATAEQPSCRSSTNQHTIKSLGMAKISSLLPPVGESFNHLGLASIISPTDHTSCSSAHSSDHGFKHQLDHPSQTLRRALSFDFPEEEIDLVEQIYGKSKAGLDSHQTINDDGEEEEEDSFLYNHRHSEPLNLPAGLHNKALNKQAWKRAEPVLDDSMAKSKSNPLPTTTTTTSQLAAGADSSSTKLMDPSALAALHQSPSSLKLPSPTPSRPPITLDEYAEWMRMAAIMLAQLSASQQPSQSLLMNPLSAAGMVVGGAIGLGAGFVGVTFGAGLGVELAQLHALSLRNVIT</sequence>
<dbReference type="RefSeq" id="XP_053024734.1">
    <property type="nucleotide sequence ID" value="XM_053160796.1"/>
</dbReference>
<organism evidence="2 3">
    <name type="scientific">Puccinia triticina</name>
    <dbReference type="NCBI Taxonomy" id="208348"/>
    <lineage>
        <taxon>Eukaryota</taxon>
        <taxon>Fungi</taxon>
        <taxon>Dikarya</taxon>
        <taxon>Basidiomycota</taxon>
        <taxon>Pucciniomycotina</taxon>
        <taxon>Pucciniomycetes</taxon>
        <taxon>Pucciniales</taxon>
        <taxon>Pucciniaceae</taxon>
        <taxon>Puccinia</taxon>
    </lineage>
</organism>